<evidence type="ECO:0000256" key="7">
    <source>
        <dbReference type="ARBA" id="ARBA00023136"/>
    </source>
</evidence>
<comment type="similarity">
    <text evidence="2 8">Belongs to the prokaryotic riboflavin transporter (P-RFT) (TC 2.A.87) family.</text>
</comment>
<evidence type="ECO:0000313" key="13">
    <source>
        <dbReference type="Proteomes" id="UP001138780"/>
    </source>
</evidence>
<protein>
    <recommendedName>
        <fullName evidence="8">Riboflavin transporter</fullName>
    </recommendedName>
</protein>
<evidence type="ECO:0000256" key="4">
    <source>
        <dbReference type="ARBA" id="ARBA00022475"/>
    </source>
</evidence>
<feature type="transmembrane region" description="Helical" evidence="9">
    <location>
        <begin position="75"/>
        <end position="96"/>
    </location>
</feature>
<keyword evidence="5 9" id="KW-0812">Transmembrane</keyword>
<comment type="subcellular location">
    <subcellularLocation>
        <location evidence="1">Cell membrane</location>
        <topology evidence="1">Multi-pass membrane protein</topology>
    </subcellularLocation>
</comment>
<keyword evidence="4 8" id="KW-1003">Cell membrane</keyword>
<evidence type="ECO:0000256" key="2">
    <source>
        <dbReference type="ARBA" id="ARBA00005540"/>
    </source>
</evidence>
<dbReference type="InterPro" id="IPR025720">
    <property type="entry name" value="RibU"/>
</dbReference>
<dbReference type="Gene3D" id="1.10.1760.20">
    <property type="match status" value="1"/>
</dbReference>
<dbReference type="EMBL" id="CP072329">
    <property type="protein sequence ID" value="QUB39944.1"/>
    <property type="molecule type" value="Genomic_DNA"/>
</dbReference>
<name>A0A9X0WQS9_9STRE</name>
<dbReference type="PIRSF" id="PIRSF037778">
    <property type="entry name" value="UCP037778_transp_RibU"/>
    <property type="match status" value="1"/>
</dbReference>
<sequence length="185" mass="20565">MTNTRKLTILAVLSALSFLLMLFQMSVGIGFLKVDFSTIPVLLALVLFDLRSSFLVLIVRSVLQLALNSKGAETLVGLPINIVAVFVFVLAFALIWNKKQTLKRFVLASLVGTLGITIAMLVVNYYYAIPLYAKFVGFDIAGNIGVEKYLLGMVVPFNLLEGLIWAVSFWMVHTLIQSQLKLYEK</sequence>
<evidence type="ECO:0000256" key="1">
    <source>
        <dbReference type="ARBA" id="ARBA00004651"/>
    </source>
</evidence>
<feature type="transmembrane region" description="Helical" evidence="9">
    <location>
        <begin position="149"/>
        <end position="172"/>
    </location>
</feature>
<evidence type="ECO:0000313" key="11">
    <source>
        <dbReference type="EMBL" id="QUB39944.1"/>
    </source>
</evidence>
<proteinExistence type="inferred from homology"/>
<dbReference type="InterPro" id="IPR024529">
    <property type="entry name" value="ECF_trnsprt_substrate-spec"/>
</dbReference>
<dbReference type="EMBL" id="MRXX01000006">
    <property type="protein sequence ID" value="MBK4779511.1"/>
    <property type="molecule type" value="Genomic_DNA"/>
</dbReference>
<dbReference type="GO" id="GO:0032217">
    <property type="term" value="F:riboflavin transmembrane transporter activity"/>
    <property type="evidence" value="ECO:0007669"/>
    <property type="project" value="UniProtKB-UniRule"/>
</dbReference>
<reference evidence="11 12" key="2">
    <citation type="submission" date="2021-03" db="EMBL/GenBank/DDBJ databases">
        <title>Human Oral Microbial Genomes.</title>
        <authorList>
            <person name="Johnston C.D."/>
            <person name="Chen T."/>
            <person name="Dewhirst F.E."/>
        </authorList>
    </citation>
    <scope>NUCLEOTIDE SEQUENCE [LARGE SCALE GENOMIC DNA]</scope>
    <source>
        <strain evidence="11 12">CCUG 66490</strain>
    </source>
</reference>
<organism evidence="10 13">
    <name type="scientific">Streptococcus lactarius</name>
    <dbReference type="NCBI Taxonomy" id="684066"/>
    <lineage>
        <taxon>Bacteria</taxon>
        <taxon>Bacillati</taxon>
        <taxon>Bacillota</taxon>
        <taxon>Bacilli</taxon>
        <taxon>Lactobacillales</taxon>
        <taxon>Streptococcaceae</taxon>
        <taxon>Streptococcus</taxon>
    </lineage>
</organism>
<feature type="transmembrane region" description="Helical" evidence="9">
    <location>
        <begin position="39"/>
        <end position="63"/>
    </location>
</feature>
<feature type="transmembrane region" description="Helical" evidence="9">
    <location>
        <begin position="6"/>
        <end position="32"/>
    </location>
</feature>
<dbReference type="RefSeq" id="WP_200772679.1">
    <property type="nucleotide sequence ID" value="NZ_CP072329.1"/>
</dbReference>
<dbReference type="AlphaFoldDB" id="A0A9X0WQS9"/>
<evidence type="ECO:0000256" key="8">
    <source>
        <dbReference type="PIRNR" id="PIRNR037778"/>
    </source>
</evidence>
<evidence type="ECO:0000256" key="9">
    <source>
        <dbReference type="SAM" id="Phobius"/>
    </source>
</evidence>
<accession>A0A9X0WQS9</accession>
<dbReference type="Proteomes" id="UP001138780">
    <property type="component" value="Unassembled WGS sequence"/>
</dbReference>
<evidence type="ECO:0000256" key="6">
    <source>
        <dbReference type="ARBA" id="ARBA00022989"/>
    </source>
</evidence>
<evidence type="ECO:0000313" key="10">
    <source>
        <dbReference type="EMBL" id="MBK4779511.1"/>
    </source>
</evidence>
<reference evidence="10" key="1">
    <citation type="submission" date="2016-12" db="EMBL/GenBank/DDBJ databases">
        <title>Draft genome of Streptococcus lactarius CCUG 66490T type strain.</title>
        <authorList>
            <person name="Salva-Serra F."/>
            <person name="Engstrom-Jakobsson H."/>
            <person name="Thorell K."/>
            <person name="Gomila M."/>
            <person name="Gonzales-Siles L."/>
            <person name="Busquets A."/>
            <person name="Jaen-Luchoro D."/>
            <person name="Karlsson R."/>
            <person name="Kristiansson E."/>
            <person name="Moore E."/>
        </authorList>
    </citation>
    <scope>NUCLEOTIDE SEQUENCE</scope>
    <source>
        <strain evidence="10">CCUG 66490</strain>
    </source>
</reference>
<feature type="transmembrane region" description="Helical" evidence="9">
    <location>
        <begin position="105"/>
        <end position="129"/>
    </location>
</feature>
<dbReference type="Proteomes" id="UP000676511">
    <property type="component" value="Chromosome"/>
</dbReference>
<gene>
    <name evidence="10" type="ORF">BTU61_04760</name>
    <name evidence="11" type="ORF">J4854_08065</name>
</gene>
<dbReference type="PANTHER" id="PTHR38438:SF1">
    <property type="entry name" value="RIBOFLAVIN TRANSPORTER RIBU"/>
    <property type="match status" value="1"/>
</dbReference>
<dbReference type="Pfam" id="PF12822">
    <property type="entry name" value="ECF_trnsprt"/>
    <property type="match status" value="1"/>
</dbReference>
<keyword evidence="6 9" id="KW-1133">Transmembrane helix</keyword>
<keyword evidence="12" id="KW-1185">Reference proteome</keyword>
<keyword evidence="7 8" id="KW-0472">Membrane</keyword>
<keyword evidence="3 8" id="KW-0813">Transport</keyword>
<evidence type="ECO:0000256" key="5">
    <source>
        <dbReference type="ARBA" id="ARBA00022692"/>
    </source>
</evidence>
<dbReference type="PANTHER" id="PTHR38438">
    <property type="entry name" value="RIBOFLAVIN TRANSPORTER RIBU"/>
    <property type="match status" value="1"/>
</dbReference>
<evidence type="ECO:0000313" key="12">
    <source>
        <dbReference type="Proteomes" id="UP000676511"/>
    </source>
</evidence>
<evidence type="ECO:0000256" key="3">
    <source>
        <dbReference type="ARBA" id="ARBA00022448"/>
    </source>
</evidence>
<dbReference type="GO" id="GO:0005886">
    <property type="term" value="C:plasma membrane"/>
    <property type="evidence" value="ECO:0007669"/>
    <property type="project" value="UniProtKB-SubCell"/>
</dbReference>
<comment type="function">
    <text evidence="8">Probably a riboflavin-binding protein that interacts with the energy-coupling factor (ECF) ABC-transporter complex.</text>
</comment>